<dbReference type="InterPro" id="IPR003084">
    <property type="entry name" value="HDAC_I/II"/>
</dbReference>
<feature type="compositionally biased region" description="Low complexity" evidence="5">
    <location>
        <begin position="43"/>
        <end position="68"/>
    </location>
</feature>
<evidence type="ECO:0000259" key="6">
    <source>
        <dbReference type="Pfam" id="PF00850"/>
    </source>
</evidence>
<dbReference type="EMBL" id="FR799577">
    <property type="protein sequence ID" value="CBZ27466.1"/>
    <property type="molecule type" value="Genomic_DNA"/>
</dbReference>
<dbReference type="InterPro" id="IPR023801">
    <property type="entry name" value="His_deacetylse_dom"/>
</dbReference>
<evidence type="ECO:0000256" key="4">
    <source>
        <dbReference type="ARBA" id="ARBA00022853"/>
    </source>
</evidence>
<dbReference type="KEGG" id="lmi:LMXM_24_1370"/>
<evidence type="ECO:0000313" key="8">
    <source>
        <dbReference type="Proteomes" id="UP000007259"/>
    </source>
</evidence>
<comment type="similarity">
    <text evidence="1">Belongs to the histone deacetylase family. HD type 1 subfamily.</text>
</comment>
<evidence type="ECO:0000256" key="5">
    <source>
        <dbReference type="SAM" id="MobiDB-lite"/>
    </source>
</evidence>
<gene>
    <name evidence="7" type="ORF">LMXM_24_1370</name>
</gene>
<keyword evidence="3" id="KW-0378">Hydrolase</keyword>
<dbReference type="GO" id="GO:0141221">
    <property type="term" value="F:histone deacetylase activity, hydrolytic mechanism"/>
    <property type="evidence" value="ECO:0007669"/>
    <property type="project" value="UniProtKB-EC"/>
</dbReference>
<keyword evidence="8" id="KW-1185">Reference proteome</keyword>
<dbReference type="GO" id="GO:0040029">
    <property type="term" value="P:epigenetic regulation of gene expression"/>
    <property type="evidence" value="ECO:0007669"/>
    <property type="project" value="TreeGrafter"/>
</dbReference>
<proteinExistence type="inferred from homology"/>
<dbReference type="PhylomeDB" id="E9AWY0"/>
<dbReference type="OrthoDB" id="1918432at2759"/>
<dbReference type="GeneID" id="13448879"/>
<dbReference type="EC" id="3.5.1.98" evidence="2"/>
<dbReference type="PANTHER" id="PTHR10625:SF10">
    <property type="entry name" value="HISTONE DEACETYLASE HDAC1"/>
    <property type="match status" value="1"/>
</dbReference>
<dbReference type="VEuPathDB" id="TriTrypDB:LmxM.24.1370"/>
<reference evidence="7 8" key="1">
    <citation type="journal article" date="2011" name="Genome Res.">
        <title>Chromosome and gene copy number variation allow major structural change between species and strains of Leishmania.</title>
        <authorList>
            <person name="Rogers M.B."/>
            <person name="Hilley J.D."/>
            <person name="Dickens N.J."/>
            <person name="Wilkes J."/>
            <person name="Bates P.A."/>
            <person name="Depledge D.P."/>
            <person name="Harris D."/>
            <person name="Her Y."/>
            <person name="Herzyk P."/>
            <person name="Imamura H."/>
            <person name="Otto T.D."/>
            <person name="Sanders M."/>
            <person name="Seeger K."/>
            <person name="Dujardin J.C."/>
            <person name="Berriman M."/>
            <person name="Smith D.F."/>
            <person name="Hertz-Fowler C."/>
            <person name="Mottram J.C."/>
        </authorList>
    </citation>
    <scope>NUCLEOTIDE SEQUENCE [LARGE SCALE GENOMIC DNA]</scope>
    <source>
        <strain evidence="7 8">MHOM/GT/2001/U1103</strain>
    </source>
</reference>
<dbReference type="PANTHER" id="PTHR10625">
    <property type="entry name" value="HISTONE DEACETYLASE HDAC1-RELATED"/>
    <property type="match status" value="1"/>
</dbReference>
<name>E9AWY0_LEIMU</name>
<dbReference type="Pfam" id="PF00850">
    <property type="entry name" value="Hist_deacetyl"/>
    <property type="match status" value="1"/>
</dbReference>
<dbReference type="Proteomes" id="UP000007259">
    <property type="component" value="Chromosome 24"/>
</dbReference>
<sequence length="545" mass="58645">MSSPEQLPALSAGGSPSSGGASSHHSPHEASLPFPASAITGDASAESPRASSVPPSSTASEESAATSPLERKPDAAASRPGRRKVVYFVDHSVTAIAYAEGHLMRPSRVRALHALVHSLGLDSAEYMTVCHARPATAEEMGAFHRSAYLECLRQAPVICGNPLDEISLAFQKEFDVPFASQNGDCPLFPEVWALVSSQAGASLACAEALVRGDATVAMNWAGGMHHAAAAHASGFCFVNDIVLCIRRLLRHYQRVLYVDLDVHHGDGVEGAFYGNHRVMTLSLHQFGNGFFPGTGDYPTRETADSFAINVPLPTRTGDAAYLLSFRTALSSVVQCFDPEAMVVQCGADTIAGDLIGRLCVTTLAHTQCVADVLSLERPTVLLGGGGYHVFHTARCWAIHTATALGRTAAQLPLYIPRTDPYYMDYRRECTPKRPTLHVFLDPDVDDPLPLGDSLAFWRQLCRSIQWQMRTARLVRQGFSRTVQLCRQRRAALLRQFATQEAGRDSGIGVSASKRQRSANVTDRDAKEGGGGQSGLGVMVAEEECT</sequence>
<dbReference type="FunFam" id="3.40.800.20:FF:000029">
    <property type="entry name" value="Putative histone deacetylase"/>
    <property type="match status" value="1"/>
</dbReference>
<evidence type="ECO:0000313" key="7">
    <source>
        <dbReference type="EMBL" id="CBZ27466.1"/>
    </source>
</evidence>
<feature type="compositionally biased region" description="Low complexity" evidence="5">
    <location>
        <begin position="7"/>
        <end position="33"/>
    </location>
</feature>
<accession>E9AWY0</accession>
<feature type="region of interest" description="Disordered" evidence="5">
    <location>
        <begin position="1"/>
        <end position="81"/>
    </location>
</feature>
<feature type="region of interest" description="Disordered" evidence="5">
    <location>
        <begin position="504"/>
        <end position="545"/>
    </location>
</feature>
<dbReference type="InterPro" id="IPR000286">
    <property type="entry name" value="HDACs"/>
</dbReference>
<dbReference type="GO" id="GO:0000118">
    <property type="term" value="C:histone deacetylase complex"/>
    <property type="evidence" value="ECO:0007669"/>
    <property type="project" value="UniProtKB-ARBA"/>
</dbReference>
<evidence type="ECO:0000256" key="2">
    <source>
        <dbReference type="ARBA" id="ARBA00012111"/>
    </source>
</evidence>
<dbReference type="OMA" id="CYETSIC"/>
<evidence type="ECO:0000256" key="3">
    <source>
        <dbReference type="ARBA" id="ARBA00022801"/>
    </source>
</evidence>
<keyword evidence="4" id="KW-0156">Chromatin regulator</keyword>
<dbReference type="RefSeq" id="XP_003875952.1">
    <property type="nucleotide sequence ID" value="XM_003875903.1"/>
</dbReference>
<protein>
    <recommendedName>
        <fullName evidence="2">histone deacetylase</fullName>
        <ecNumber evidence="2">3.5.1.98</ecNumber>
    </recommendedName>
</protein>
<dbReference type="CDD" id="cd09991">
    <property type="entry name" value="HDAC_classI"/>
    <property type="match status" value="1"/>
</dbReference>
<organism evidence="7 8">
    <name type="scientific">Leishmania mexicana (strain MHOM/GT/2001/U1103)</name>
    <dbReference type="NCBI Taxonomy" id="929439"/>
    <lineage>
        <taxon>Eukaryota</taxon>
        <taxon>Discoba</taxon>
        <taxon>Euglenozoa</taxon>
        <taxon>Kinetoplastea</taxon>
        <taxon>Metakinetoplastina</taxon>
        <taxon>Trypanosomatida</taxon>
        <taxon>Trypanosomatidae</taxon>
        <taxon>Leishmaniinae</taxon>
        <taxon>Leishmania</taxon>
    </lineage>
</organism>
<evidence type="ECO:0000256" key="1">
    <source>
        <dbReference type="ARBA" id="ARBA00006457"/>
    </source>
</evidence>
<dbReference type="InterPro" id="IPR037138">
    <property type="entry name" value="His_deacetylse_dom_sf"/>
</dbReference>
<dbReference type="PRINTS" id="PR01271">
    <property type="entry name" value="HISDACETLASE"/>
</dbReference>
<dbReference type="SUPFAM" id="SSF52768">
    <property type="entry name" value="Arginase/deacetylase"/>
    <property type="match status" value="1"/>
</dbReference>
<dbReference type="PRINTS" id="PR01270">
    <property type="entry name" value="HDASUPER"/>
</dbReference>
<dbReference type="AlphaFoldDB" id="E9AWY0"/>
<dbReference type="Gene3D" id="3.40.800.20">
    <property type="entry name" value="Histone deacetylase domain"/>
    <property type="match status" value="1"/>
</dbReference>
<feature type="domain" description="Histone deacetylase" evidence="6">
    <location>
        <begin position="102"/>
        <end position="402"/>
    </location>
</feature>
<dbReference type="InterPro" id="IPR023696">
    <property type="entry name" value="Ureohydrolase_dom_sf"/>
</dbReference>